<dbReference type="Proteomes" id="UP000005238">
    <property type="component" value="Unassembled WGS sequence"/>
</dbReference>
<dbReference type="eggNOG" id="ENOG502QW3S">
    <property type="taxonomic scope" value="Eukaryota"/>
</dbReference>
<dbReference type="Gene3D" id="2.30.29.30">
    <property type="entry name" value="Pleckstrin-homology domain (PH domain)/Phosphotyrosine-binding domain (PTB)"/>
    <property type="match status" value="2"/>
</dbReference>
<keyword evidence="4" id="KW-1185">Reference proteome</keyword>
<accession>H3GSC5</accession>
<evidence type="ECO:0000313" key="3">
    <source>
        <dbReference type="EnsemblProtists" id="Phyra79888"/>
    </source>
</evidence>
<dbReference type="SMART" id="SM00228">
    <property type="entry name" value="PDZ"/>
    <property type="match status" value="2"/>
</dbReference>
<reference evidence="3" key="2">
    <citation type="submission" date="2015-06" db="UniProtKB">
        <authorList>
            <consortium name="EnsemblProtists"/>
        </authorList>
    </citation>
    <scope>IDENTIFICATION</scope>
    <source>
        <strain evidence="3">Pr102</strain>
    </source>
</reference>
<dbReference type="EnsemblProtists" id="Phyra79888">
    <property type="protein sequence ID" value="Phyra79888"/>
    <property type="gene ID" value="Phyra79888"/>
</dbReference>
<dbReference type="PROSITE" id="PS50106">
    <property type="entry name" value="PDZ"/>
    <property type="match status" value="1"/>
</dbReference>
<dbReference type="PROSITE" id="PS50003">
    <property type="entry name" value="PH_DOMAIN"/>
    <property type="match status" value="1"/>
</dbReference>
<dbReference type="InParanoid" id="H3GSC5"/>
<dbReference type="InterPro" id="IPR036034">
    <property type="entry name" value="PDZ_sf"/>
</dbReference>
<dbReference type="VEuPathDB" id="FungiDB:KRP23_1409"/>
<reference evidence="4" key="1">
    <citation type="journal article" date="2006" name="Science">
        <title>Phytophthora genome sequences uncover evolutionary origins and mechanisms of pathogenesis.</title>
        <authorList>
            <person name="Tyler B.M."/>
            <person name="Tripathy S."/>
            <person name="Zhang X."/>
            <person name="Dehal P."/>
            <person name="Jiang R.H."/>
            <person name="Aerts A."/>
            <person name="Arredondo F.D."/>
            <person name="Baxter L."/>
            <person name="Bensasson D."/>
            <person name="Beynon J.L."/>
            <person name="Chapman J."/>
            <person name="Damasceno C.M."/>
            <person name="Dorrance A.E."/>
            <person name="Dou D."/>
            <person name="Dickerman A.W."/>
            <person name="Dubchak I.L."/>
            <person name="Garbelotto M."/>
            <person name="Gijzen M."/>
            <person name="Gordon S.G."/>
            <person name="Govers F."/>
            <person name="Grunwald N.J."/>
            <person name="Huang W."/>
            <person name="Ivors K.L."/>
            <person name="Jones R.W."/>
            <person name="Kamoun S."/>
            <person name="Krampis K."/>
            <person name="Lamour K.H."/>
            <person name="Lee M.K."/>
            <person name="McDonald W.H."/>
            <person name="Medina M."/>
            <person name="Meijer H.J."/>
            <person name="Nordberg E.K."/>
            <person name="Maclean D.J."/>
            <person name="Ospina-Giraldo M.D."/>
            <person name="Morris P.F."/>
            <person name="Phuntumart V."/>
            <person name="Putnam N.H."/>
            <person name="Rash S."/>
            <person name="Rose J.K."/>
            <person name="Sakihama Y."/>
            <person name="Salamov A.A."/>
            <person name="Savidor A."/>
            <person name="Scheuring C.F."/>
            <person name="Smith B.M."/>
            <person name="Sobral B.W."/>
            <person name="Terry A."/>
            <person name="Torto-Alalibo T.A."/>
            <person name="Win J."/>
            <person name="Xu Z."/>
            <person name="Zhang H."/>
            <person name="Grigoriev I.V."/>
            <person name="Rokhsar D.S."/>
            <person name="Boore J.L."/>
        </authorList>
    </citation>
    <scope>NUCLEOTIDE SEQUENCE [LARGE SCALE GENOMIC DNA]</scope>
    <source>
        <strain evidence="4">Pr102</strain>
    </source>
</reference>
<dbReference type="AlphaFoldDB" id="H3GSC5"/>
<evidence type="ECO:0000259" key="2">
    <source>
        <dbReference type="PROSITE" id="PS50106"/>
    </source>
</evidence>
<evidence type="ECO:0000313" key="4">
    <source>
        <dbReference type="Proteomes" id="UP000005238"/>
    </source>
</evidence>
<name>H3GSC5_PHYRM</name>
<dbReference type="VEuPathDB" id="FungiDB:KRP22_1228"/>
<dbReference type="SMART" id="SM00233">
    <property type="entry name" value="PH"/>
    <property type="match status" value="1"/>
</dbReference>
<dbReference type="CDD" id="cd00821">
    <property type="entry name" value="PH"/>
    <property type="match status" value="1"/>
</dbReference>
<dbReference type="InterPro" id="IPR033931">
    <property type="entry name" value="PDK1-typ_PH"/>
</dbReference>
<dbReference type="InterPro" id="IPR001849">
    <property type="entry name" value="PH_domain"/>
</dbReference>
<organism evidence="3 4">
    <name type="scientific">Phytophthora ramorum</name>
    <name type="common">Sudden oak death agent</name>
    <dbReference type="NCBI Taxonomy" id="164328"/>
    <lineage>
        <taxon>Eukaryota</taxon>
        <taxon>Sar</taxon>
        <taxon>Stramenopiles</taxon>
        <taxon>Oomycota</taxon>
        <taxon>Peronosporomycetes</taxon>
        <taxon>Peronosporales</taxon>
        <taxon>Peronosporaceae</taxon>
        <taxon>Phytophthora</taxon>
    </lineage>
</organism>
<protein>
    <recommendedName>
        <fullName evidence="5">PH domain-containing protein</fullName>
    </recommendedName>
</protein>
<dbReference type="HOGENOM" id="CLU_475305_0_0_1"/>
<proteinExistence type="predicted"/>
<evidence type="ECO:0000259" key="1">
    <source>
        <dbReference type="PROSITE" id="PS50003"/>
    </source>
</evidence>
<dbReference type="InterPro" id="IPR011993">
    <property type="entry name" value="PH-like_dom_sf"/>
</dbReference>
<evidence type="ECO:0008006" key="5">
    <source>
        <dbReference type="Google" id="ProtNLM"/>
    </source>
</evidence>
<dbReference type="Gene3D" id="2.30.42.10">
    <property type="match status" value="1"/>
</dbReference>
<dbReference type="OMA" id="SMIHQVG"/>
<dbReference type="CDD" id="cd00136">
    <property type="entry name" value="PDZ_canonical"/>
    <property type="match status" value="1"/>
</dbReference>
<dbReference type="InterPro" id="IPR001478">
    <property type="entry name" value="PDZ"/>
</dbReference>
<feature type="domain" description="PH" evidence="1">
    <location>
        <begin position="532"/>
        <end position="634"/>
    </location>
</feature>
<sequence length="641" mass="71189">MDLLALASHCSLRGAQAASLNETDVFRSRFRAQNRSRLSRPHANTPAQVKKSMELMEQLGSCSIRVIDLDDGSVRAISWDPNVPDQVFESLVESQLRAQFGVSDEAWVDLIDTANSSLVHITKDVLSNVKDSLCLCLSPKTEALAPMKTSEVFEVVFQDRSLGMTIREHNESVIVNHFKRRPDGGLSEAEASGRIQPDDVIYKVNGARTVGRSYDNVVQMLQTPTRPLSIQFFRPFRREGLFAVEFRGAGLNMTITTDDVNVIVKDLPMAHPNIVGYAEAHGVRIFDIIHAVDGEVINGLEYNRAISLLSRSTRPMVVVFARSKVMPPTPGRSTGVMTNRFSFASTVAPSPRPSNMDGFGSRRGSGCSAMSGMDGENMLVEEMLEFCEGMGNDGVLNPKEVELLKDMVLAMRPDVCSAVKRKNNNAIVAIVRSPFMRLWDNLLKTRESILLAGPVSLKRKKRFHLLLTDHERLLFVNKDTNLLEDEIMCSQIVTVSSRSKYQELTISTSKMDYVLIDNFIGPVIWVRAILPFTCTQGILKVASSRRFLGSKKRYFVLRGNRLTGYKKESMIHQVGAKSSTISLADANIEFSDPRGLTFIITTPEFNQAGKKLILTATSTREFNKWVTSLKALQTASPTTAA</sequence>
<dbReference type="Pfam" id="PF00169">
    <property type="entry name" value="PH"/>
    <property type="match status" value="1"/>
</dbReference>
<dbReference type="Pfam" id="PF00595">
    <property type="entry name" value="PDZ"/>
    <property type="match status" value="1"/>
</dbReference>
<feature type="domain" description="PDZ" evidence="2">
    <location>
        <begin position="162"/>
        <end position="236"/>
    </location>
</feature>
<dbReference type="SUPFAM" id="SSF50156">
    <property type="entry name" value="PDZ domain-like"/>
    <property type="match status" value="1"/>
</dbReference>
<dbReference type="EMBL" id="DS566041">
    <property type="status" value="NOT_ANNOTATED_CDS"/>
    <property type="molecule type" value="Genomic_DNA"/>
</dbReference>
<dbReference type="SUPFAM" id="SSF50729">
    <property type="entry name" value="PH domain-like"/>
    <property type="match status" value="2"/>
</dbReference>
<dbReference type="Pfam" id="PF14593">
    <property type="entry name" value="PH_3"/>
    <property type="match status" value="1"/>
</dbReference>